<feature type="domain" description="Bro-N" evidence="1">
    <location>
        <begin position="1"/>
        <end position="40"/>
    </location>
</feature>
<accession>A0ABP9N3F7</accession>
<name>A0ABP9N3F7_9GAMM</name>
<dbReference type="Proteomes" id="UP001500171">
    <property type="component" value="Unassembled WGS sequence"/>
</dbReference>
<sequence>MTYIDEPNLYRLTTKSKMPNSEKFEEWVFEIILPTIRKTGSYSVIDKSNYITDKQLNDLKIIVNNISTAYFTKILSFKVFGK</sequence>
<organism evidence="2 3">
    <name type="scientific">Orbus sasakiae</name>
    <dbReference type="NCBI Taxonomy" id="1078475"/>
    <lineage>
        <taxon>Bacteria</taxon>
        <taxon>Pseudomonadati</taxon>
        <taxon>Pseudomonadota</taxon>
        <taxon>Gammaproteobacteria</taxon>
        <taxon>Orbales</taxon>
        <taxon>Orbaceae</taxon>
        <taxon>Orbus</taxon>
    </lineage>
</organism>
<proteinExistence type="predicted"/>
<dbReference type="PROSITE" id="PS51750">
    <property type="entry name" value="BRO_N"/>
    <property type="match status" value="1"/>
</dbReference>
<gene>
    <name evidence="2" type="ORF">GCM10023211_06950</name>
</gene>
<dbReference type="EMBL" id="BAABHY010000001">
    <property type="protein sequence ID" value="GAA5106751.1"/>
    <property type="molecule type" value="Genomic_DNA"/>
</dbReference>
<comment type="caution">
    <text evidence="2">The sequence shown here is derived from an EMBL/GenBank/DDBJ whole genome shotgun (WGS) entry which is preliminary data.</text>
</comment>
<dbReference type="Pfam" id="PF02498">
    <property type="entry name" value="Bro-N"/>
    <property type="match status" value="1"/>
</dbReference>
<dbReference type="InterPro" id="IPR003497">
    <property type="entry name" value="BRO_N_domain"/>
</dbReference>
<protein>
    <recommendedName>
        <fullName evidence="1">Bro-N domain-containing protein</fullName>
    </recommendedName>
</protein>
<dbReference type="RefSeq" id="WP_345488854.1">
    <property type="nucleotide sequence ID" value="NZ_BAABHY010000001.1"/>
</dbReference>
<keyword evidence="3" id="KW-1185">Reference proteome</keyword>
<evidence type="ECO:0000259" key="1">
    <source>
        <dbReference type="PROSITE" id="PS51750"/>
    </source>
</evidence>
<reference evidence="3" key="1">
    <citation type="journal article" date="2019" name="Int. J. Syst. Evol. Microbiol.">
        <title>The Global Catalogue of Microorganisms (GCM) 10K type strain sequencing project: providing services to taxonomists for standard genome sequencing and annotation.</title>
        <authorList>
            <consortium name="The Broad Institute Genomics Platform"/>
            <consortium name="The Broad Institute Genome Sequencing Center for Infectious Disease"/>
            <person name="Wu L."/>
            <person name="Ma J."/>
        </authorList>
    </citation>
    <scope>NUCLEOTIDE SEQUENCE [LARGE SCALE GENOMIC DNA]</scope>
    <source>
        <strain evidence="3">JCM 18050</strain>
    </source>
</reference>
<evidence type="ECO:0000313" key="2">
    <source>
        <dbReference type="EMBL" id="GAA5106751.1"/>
    </source>
</evidence>
<evidence type="ECO:0000313" key="3">
    <source>
        <dbReference type="Proteomes" id="UP001500171"/>
    </source>
</evidence>